<dbReference type="EMBL" id="NNAY01000558">
    <property type="protein sequence ID" value="OXU27675.1"/>
    <property type="molecule type" value="Genomic_DNA"/>
</dbReference>
<sequence length="71" mass="8269">MRERLNKVCGRETACSAFLNFILSRIMMHLCISCVCLYYYIHDITYYIVSLRFSSLPSMYILGTGLALEFI</sequence>
<feature type="transmembrane region" description="Helical" evidence="1">
    <location>
        <begin position="21"/>
        <end position="41"/>
    </location>
</feature>
<protein>
    <submittedName>
        <fullName evidence="2">Uncharacterized protein</fullName>
    </submittedName>
</protein>
<name>A0A232FAI9_9HYME</name>
<keyword evidence="3" id="KW-1185">Reference proteome</keyword>
<gene>
    <name evidence="2" type="ORF">TSAR_003746</name>
</gene>
<keyword evidence="1" id="KW-0812">Transmembrane</keyword>
<evidence type="ECO:0000313" key="2">
    <source>
        <dbReference type="EMBL" id="OXU27675.1"/>
    </source>
</evidence>
<proteinExistence type="predicted"/>
<comment type="caution">
    <text evidence="2">The sequence shown here is derived from an EMBL/GenBank/DDBJ whole genome shotgun (WGS) entry which is preliminary data.</text>
</comment>
<feature type="transmembrane region" description="Helical" evidence="1">
    <location>
        <begin position="47"/>
        <end position="68"/>
    </location>
</feature>
<accession>A0A232FAI9</accession>
<dbReference type="AlphaFoldDB" id="A0A232FAI9"/>
<reference evidence="2 3" key="1">
    <citation type="journal article" date="2017" name="Curr. Biol.">
        <title>The Evolution of Venom by Co-option of Single-Copy Genes.</title>
        <authorList>
            <person name="Martinson E.O."/>
            <person name="Mrinalini"/>
            <person name="Kelkar Y.D."/>
            <person name="Chang C.H."/>
            <person name="Werren J.H."/>
        </authorList>
    </citation>
    <scope>NUCLEOTIDE SEQUENCE [LARGE SCALE GENOMIC DNA]</scope>
    <source>
        <strain evidence="2 3">Alberta</strain>
        <tissue evidence="2">Whole body</tissue>
    </source>
</reference>
<keyword evidence="1" id="KW-1133">Transmembrane helix</keyword>
<evidence type="ECO:0000313" key="3">
    <source>
        <dbReference type="Proteomes" id="UP000215335"/>
    </source>
</evidence>
<dbReference type="Proteomes" id="UP000215335">
    <property type="component" value="Unassembled WGS sequence"/>
</dbReference>
<keyword evidence="1" id="KW-0472">Membrane</keyword>
<evidence type="ECO:0000256" key="1">
    <source>
        <dbReference type="SAM" id="Phobius"/>
    </source>
</evidence>
<organism evidence="2 3">
    <name type="scientific">Trichomalopsis sarcophagae</name>
    <dbReference type="NCBI Taxonomy" id="543379"/>
    <lineage>
        <taxon>Eukaryota</taxon>
        <taxon>Metazoa</taxon>
        <taxon>Ecdysozoa</taxon>
        <taxon>Arthropoda</taxon>
        <taxon>Hexapoda</taxon>
        <taxon>Insecta</taxon>
        <taxon>Pterygota</taxon>
        <taxon>Neoptera</taxon>
        <taxon>Endopterygota</taxon>
        <taxon>Hymenoptera</taxon>
        <taxon>Apocrita</taxon>
        <taxon>Proctotrupomorpha</taxon>
        <taxon>Chalcidoidea</taxon>
        <taxon>Pteromalidae</taxon>
        <taxon>Pteromalinae</taxon>
        <taxon>Trichomalopsis</taxon>
    </lineage>
</organism>